<dbReference type="Pfam" id="PF01368">
    <property type="entry name" value="DHH"/>
    <property type="match status" value="1"/>
</dbReference>
<dbReference type="InterPro" id="IPR051319">
    <property type="entry name" value="Oligoribo/pAp-PDE_c-di-AMP_PDE"/>
</dbReference>
<protein>
    <submittedName>
        <fullName evidence="3">Phosphoesterase RecJ domain-containing protein</fullName>
    </submittedName>
</protein>
<dbReference type="AlphaFoldDB" id="A0A1H3RMI1"/>
<dbReference type="PANTHER" id="PTHR47618">
    <property type="entry name" value="BIFUNCTIONAL OLIGORIBONUCLEASE AND PAP PHOSPHATASE NRNA"/>
    <property type="match status" value="1"/>
</dbReference>
<organism evidence="3 4">
    <name type="scientific">Asanoa ishikariensis</name>
    <dbReference type="NCBI Taxonomy" id="137265"/>
    <lineage>
        <taxon>Bacteria</taxon>
        <taxon>Bacillati</taxon>
        <taxon>Actinomycetota</taxon>
        <taxon>Actinomycetes</taxon>
        <taxon>Micromonosporales</taxon>
        <taxon>Micromonosporaceae</taxon>
        <taxon>Asanoa</taxon>
    </lineage>
</organism>
<keyword evidence="4" id="KW-1185">Reference proteome</keyword>
<dbReference type="InterPro" id="IPR003156">
    <property type="entry name" value="DHHA1_dom"/>
</dbReference>
<dbReference type="InterPro" id="IPR038763">
    <property type="entry name" value="DHH_sf"/>
</dbReference>
<evidence type="ECO:0000313" key="3">
    <source>
        <dbReference type="EMBL" id="SDZ26840.1"/>
    </source>
</evidence>
<proteinExistence type="predicted"/>
<sequence length="344" mass="35500">MTDLSATAVAAGAPAGPGEADWAAAVAAVRGLRPTDKVLLICHVNPDGDALGSMLAFGLGLRRLGVANLQCTFPGPLDVPEPFVALPGLDLLVPEADAAPAPELVLCFDAAATSRLGGLVDRLTTAKTAVVLDHHASNPGFGTINIVDPDAAATSVVADELLRRLDVPLDAEIAECLYVALATDTGSFRFAMTTPSVHEMAARLLATGISPGDISRRVFDTRPFGAVRLYGDVLGRATLEPAAAGGRGLVWTYATLDDLARHEQKPYVLEPLIDSVRCAAEADVSLVVKQVGAAEWAVSMRSKGAIDVSRVAVALGGGGHKLAAGFTGRGTVDEVIEAIRSQLG</sequence>
<gene>
    <name evidence="3" type="ORF">SAMN05421684_3993</name>
</gene>
<dbReference type="GO" id="GO:0003676">
    <property type="term" value="F:nucleic acid binding"/>
    <property type="evidence" value="ECO:0007669"/>
    <property type="project" value="InterPro"/>
</dbReference>
<evidence type="ECO:0000313" key="4">
    <source>
        <dbReference type="Proteomes" id="UP000199632"/>
    </source>
</evidence>
<dbReference type="STRING" id="137265.SAMN05421684_3993"/>
<dbReference type="OrthoDB" id="9803668at2"/>
<dbReference type="SUPFAM" id="SSF64182">
    <property type="entry name" value="DHH phosphoesterases"/>
    <property type="match status" value="1"/>
</dbReference>
<dbReference type="Gene3D" id="3.90.1640.10">
    <property type="entry name" value="inorganic pyrophosphatase (n-terminal core)"/>
    <property type="match status" value="1"/>
</dbReference>
<evidence type="ECO:0000259" key="2">
    <source>
        <dbReference type="Pfam" id="PF02272"/>
    </source>
</evidence>
<accession>A0A1H3RMI1</accession>
<dbReference type="EMBL" id="FNQB01000002">
    <property type="protein sequence ID" value="SDZ26840.1"/>
    <property type="molecule type" value="Genomic_DNA"/>
</dbReference>
<dbReference type="RefSeq" id="WP_090794410.1">
    <property type="nucleotide sequence ID" value="NZ_BOND01000021.1"/>
</dbReference>
<dbReference type="Proteomes" id="UP000199632">
    <property type="component" value="Unassembled WGS sequence"/>
</dbReference>
<dbReference type="Gene3D" id="3.10.310.30">
    <property type="match status" value="1"/>
</dbReference>
<feature type="domain" description="DDH" evidence="1">
    <location>
        <begin position="37"/>
        <end position="180"/>
    </location>
</feature>
<dbReference type="Pfam" id="PF02272">
    <property type="entry name" value="DHHA1"/>
    <property type="match status" value="1"/>
</dbReference>
<feature type="domain" description="DHHA1" evidence="2">
    <location>
        <begin position="268"/>
        <end position="342"/>
    </location>
</feature>
<name>A0A1H3RMI1_9ACTN</name>
<evidence type="ECO:0000259" key="1">
    <source>
        <dbReference type="Pfam" id="PF01368"/>
    </source>
</evidence>
<dbReference type="InterPro" id="IPR001667">
    <property type="entry name" value="DDH_dom"/>
</dbReference>
<dbReference type="PANTHER" id="PTHR47618:SF1">
    <property type="entry name" value="BIFUNCTIONAL OLIGORIBONUCLEASE AND PAP PHOSPHATASE NRNA"/>
    <property type="match status" value="1"/>
</dbReference>
<reference evidence="4" key="1">
    <citation type="submission" date="2016-10" db="EMBL/GenBank/DDBJ databases">
        <authorList>
            <person name="Varghese N."/>
            <person name="Submissions S."/>
        </authorList>
    </citation>
    <scope>NUCLEOTIDE SEQUENCE [LARGE SCALE GENOMIC DNA]</scope>
    <source>
        <strain evidence="4">DSM 44718</strain>
    </source>
</reference>